<keyword evidence="7" id="KW-1185">Reference proteome</keyword>
<dbReference type="GO" id="GO:0005886">
    <property type="term" value="C:plasma membrane"/>
    <property type="evidence" value="ECO:0007669"/>
    <property type="project" value="TreeGrafter"/>
</dbReference>
<reference evidence="6 7" key="1">
    <citation type="submission" date="2019-08" db="EMBL/GenBank/DDBJ databases">
        <title>Complete genome sequence of Candidatus Uab amorphum.</title>
        <authorList>
            <person name="Shiratori T."/>
            <person name="Suzuki S."/>
            <person name="Kakizawa Y."/>
            <person name="Ishida K."/>
        </authorList>
    </citation>
    <scope>NUCLEOTIDE SEQUENCE [LARGE SCALE GENOMIC DNA]</scope>
    <source>
        <strain evidence="6 7">SRT547</strain>
    </source>
</reference>
<dbReference type="SUPFAM" id="SSF52540">
    <property type="entry name" value="P-loop containing nucleoside triphosphate hydrolases"/>
    <property type="match status" value="1"/>
</dbReference>
<evidence type="ECO:0000256" key="1">
    <source>
        <dbReference type="ARBA" id="ARBA00022448"/>
    </source>
</evidence>
<dbReference type="KEGG" id="uam:UABAM_04909"/>
<dbReference type="GO" id="GO:0098796">
    <property type="term" value="C:membrane protein complex"/>
    <property type="evidence" value="ECO:0007669"/>
    <property type="project" value="UniProtKB-ARBA"/>
</dbReference>
<dbReference type="PROSITE" id="PS00211">
    <property type="entry name" value="ABC_TRANSPORTER_1"/>
    <property type="match status" value="1"/>
</dbReference>
<dbReference type="InterPro" id="IPR027417">
    <property type="entry name" value="P-loop_NTPase"/>
</dbReference>
<evidence type="ECO:0000256" key="2">
    <source>
        <dbReference type="ARBA" id="ARBA00022741"/>
    </source>
</evidence>
<dbReference type="InterPro" id="IPR015854">
    <property type="entry name" value="ABC_transpr_LolD-like"/>
</dbReference>
<dbReference type="InterPro" id="IPR017911">
    <property type="entry name" value="MacB-like_ATP-bd"/>
</dbReference>
<accession>A0A5S9F5V5</accession>
<dbReference type="RefSeq" id="WP_151970575.1">
    <property type="nucleotide sequence ID" value="NZ_AP019860.1"/>
</dbReference>
<dbReference type="FunFam" id="3.40.50.300:FF:000032">
    <property type="entry name" value="Export ABC transporter ATP-binding protein"/>
    <property type="match status" value="1"/>
</dbReference>
<dbReference type="GO" id="GO:0022857">
    <property type="term" value="F:transmembrane transporter activity"/>
    <property type="evidence" value="ECO:0007669"/>
    <property type="project" value="TreeGrafter"/>
</dbReference>
<dbReference type="Proteomes" id="UP000326354">
    <property type="component" value="Chromosome"/>
</dbReference>
<organism evidence="6 7">
    <name type="scientific">Uabimicrobium amorphum</name>
    <dbReference type="NCBI Taxonomy" id="2596890"/>
    <lineage>
        <taxon>Bacteria</taxon>
        <taxon>Pseudomonadati</taxon>
        <taxon>Planctomycetota</taxon>
        <taxon>Candidatus Uabimicrobiia</taxon>
        <taxon>Candidatus Uabimicrobiales</taxon>
        <taxon>Candidatus Uabimicrobiaceae</taxon>
        <taxon>Candidatus Uabimicrobium</taxon>
    </lineage>
</organism>
<evidence type="ECO:0000313" key="7">
    <source>
        <dbReference type="Proteomes" id="UP000326354"/>
    </source>
</evidence>
<dbReference type="InterPro" id="IPR003593">
    <property type="entry name" value="AAA+_ATPase"/>
</dbReference>
<dbReference type="Gene3D" id="3.40.50.300">
    <property type="entry name" value="P-loop containing nucleotide triphosphate hydrolases"/>
    <property type="match status" value="1"/>
</dbReference>
<dbReference type="GO" id="GO:0005524">
    <property type="term" value="F:ATP binding"/>
    <property type="evidence" value="ECO:0007669"/>
    <property type="project" value="UniProtKB-KW"/>
</dbReference>
<evidence type="ECO:0000259" key="5">
    <source>
        <dbReference type="PROSITE" id="PS50893"/>
    </source>
</evidence>
<keyword evidence="1" id="KW-0813">Transport</keyword>
<dbReference type="InterPro" id="IPR017871">
    <property type="entry name" value="ABC_transporter-like_CS"/>
</dbReference>
<dbReference type="GO" id="GO:0016887">
    <property type="term" value="F:ATP hydrolysis activity"/>
    <property type="evidence" value="ECO:0007669"/>
    <property type="project" value="InterPro"/>
</dbReference>
<dbReference type="SMART" id="SM00382">
    <property type="entry name" value="AAA"/>
    <property type="match status" value="1"/>
</dbReference>
<proteinExistence type="inferred from homology"/>
<sequence length="228" mass="25209">MSVILALKNVCKEFSFADENLKILNDISCELLFGETVAITGPSGSGKSTLLGVMAGLEPPTSGEIVFGDREIHNSSDDELCFWRRSEVGFIFQNFRLVKTLSAIENVAFPLEIQGENAAEAQKKARELLAELHLEHRLHHFPHQLSGGEKQRVAIARAYVHNPKVIFADEPTGNLDTHSAEKVLQSLLSINETHKTTLIVVTHDIAIAQRMSRQLELIAGKLQDDSES</sequence>
<keyword evidence="3 6" id="KW-0067">ATP-binding</keyword>
<evidence type="ECO:0000256" key="4">
    <source>
        <dbReference type="ARBA" id="ARBA00038388"/>
    </source>
</evidence>
<dbReference type="PANTHER" id="PTHR24220">
    <property type="entry name" value="IMPORT ATP-BINDING PROTEIN"/>
    <property type="match status" value="1"/>
</dbReference>
<name>A0A5S9F5V5_UABAM</name>
<dbReference type="CDD" id="cd03255">
    <property type="entry name" value="ABC_MJ0796_LolCDE_FtsE"/>
    <property type="match status" value="1"/>
</dbReference>
<dbReference type="Pfam" id="PF00005">
    <property type="entry name" value="ABC_tran"/>
    <property type="match status" value="1"/>
</dbReference>
<dbReference type="EMBL" id="AP019860">
    <property type="protein sequence ID" value="BBM86523.1"/>
    <property type="molecule type" value="Genomic_DNA"/>
</dbReference>
<gene>
    <name evidence="6" type="ORF">UABAM_04909</name>
</gene>
<keyword evidence="2" id="KW-0547">Nucleotide-binding</keyword>
<protein>
    <submittedName>
        <fullName evidence="6">ABC transporter ATP-binding protein</fullName>
    </submittedName>
</protein>
<feature type="domain" description="ABC transporter" evidence="5">
    <location>
        <begin position="5"/>
        <end position="228"/>
    </location>
</feature>
<dbReference type="PANTHER" id="PTHR24220:SF86">
    <property type="entry name" value="ABC TRANSPORTER ABCH.1"/>
    <property type="match status" value="1"/>
</dbReference>
<dbReference type="InterPro" id="IPR003439">
    <property type="entry name" value="ABC_transporter-like_ATP-bd"/>
</dbReference>
<comment type="similarity">
    <text evidence="4">Belongs to the ABC transporter superfamily. Macrolide exporter (TC 3.A.1.122) family.</text>
</comment>
<evidence type="ECO:0000256" key="3">
    <source>
        <dbReference type="ARBA" id="ARBA00022840"/>
    </source>
</evidence>
<dbReference type="OrthoDB" id="273392at2"/>
<dbReference type="PROSITE" id="PS50893">
    <property type="entry name" value="ABC_TRANSPORTER_2"/>
    <property type="match status" value="1"/>
</dbReference>
<evidence type="ECO:0000313" key="6">
    <source>
        <dbReference type="EMBL" id="BBM86523.1"/>
    </source>
</evidence>
<dbReference type="AlphaFoldDB" id="A0A5S9F5V5"/>